<dbReference type="GO" id="GO:0036376">
    <property type="term" value="P:sodium ion export across plasma membrane"/>
    <property type="evidence" value="ECO:0007669"/>
    <property type="project" value="InterPro"/>
</dbReference>
<dbReference type="OrthoDB" id="163095at2"/>
<feature type="transmembrane region" description="Helical" evidence="6">
    <location>
        <begin position="12"/>
        <end position="39"/>
    </location>
</feature>
<comment type="subcellular location">
    <subcellularLocation>
        <location evidence="1">Cell membrane</location>
    </subcellularLocation>
</comment>
<gene>
    <name evidence="7" type="ORF">CJ255_18235</name>
</gene>
<dbReference type="AlphaFoldDB" id="A0A2A6RER2"/>
<protein>
    <recommendedName>
        <fullName evidence="9">Oxaloacetate decarboxylase gamma chain</fullName>
    </recommendedName>
</protein>
<dbReference type="RefSeq" id="WP_097645525.1">
    <property type="nucleotide sequence ID" value="NZ_NQWI01000123.1"/>
</dbReference>
<accession>A0A2A6RER2</accession>
<name>A0A2A6RER2_9CHLR</name>
<sequence>MDLTVDPVLIGLQITITGVIVVFSALAMVALTLVALGQLNRFQGKSKSKAASELATTKVASALPKPAAALPDGQITPELIALISAAAAEALGRPVRVTRVEYDRRPGADAWGRHGRITIMDSRRRR</sequence>
<proteinExistence type="predicted"/>
<dbReference type="GO" id="GO:0005886">
    <property type="term" value="C:plasma membrane"/>
    <property type="evidence" value="ECO:0007669"/>
    <property type="project" value="UniProtKB-SubCell"/>
</dbReference>
<evidence type="ECO:0000256" key="6">
    <source>
        <dbReference type="SAM" id="Phobius"/>
    </source>
</evidence>
<evidence type="ECO:0000256" key="1">
    <source>
        <dbReference type="ARBA" id="ARBA00004236"/>
    </source>
</evidence>
<dbReference type="InterPro" id="IPR005899">
    <property type="entry name" value="Na_pump_deCOase"/>
</dbReference>
<evidence type="ECO:0000313" key="7">
    <source>
        <dbReference type="EMBL" id="PDW01614.1"/>
    </source>
</evidence>
<reference evidence="8" key="1">
    <citation type="submission" date="2017-08" db="EMBL/GenBank/DDBJ databases">
        <authorList>
            <person name="Grouzdev D.S."/>
            <person name="Gaisin V.A."/>
            <person name="Rysina M.S."/>
            <person name="Gorlenko V.M."/>
        </authorList>
    </citation>
    <scope>NUCLEOTIDE SEQUENCE [LARGE SCALE GENOMIC DNA]</scope>
    <source>
        <strain evidence="8">Kir15-3F</strain>
    </source>
</reference>
<dbReference type="Proteomes" id="UP000220527">
    <property type="component" value="Unassembled WGS sequence"/>
</dbReference>
<evidence type="ECO:0008006" key="9">
    <source>
        <dbReference type="Google" id="ProtNLM"/>
    </source>
</evidence>
<keyword evidence="3 6" id="KW-0812">Transmembrane</keyword>
<evidence type="ECO:0000256" key="4">
    <source>
        <dbReference type="ARBA" id="ARBA00022989"/>
    </source>
</evidence>
<organism evidence="7 8">
    <name type="scientific">Candidatus Viridilinea mediisalina</name>
    <dbReference type="NCBI Taxonomy" id="2024553"/>
    <lineage>
        <taxon>Bacteria</taxon>
        <taxon>Bacillati</taxon>
        <taxon>Chloroflexota</taxon>
        <taxon>Chloroflexia</taxon>
        <taxon>Chloroflexales</taxon>
        <taxon>Chloroflexineae</taxon>
        <taxon>Oscillochloridaceae</taxon>
        <taxon>Candidatus Viridilinea</taxon>
    </lineage>
</organism>
<evidence type="ECO:0000256" key="2">
    <source>
        <dbReference type="ARBA" id="ARBA00022475"/>
    </source>
</evidence>
<keyword evidence="4 6" id="KW-1133">Transmembrane helix</keyword>
<keyword evidence="2" id="KW-1003">Cell membrane</keyword>
<keyword evidence="5 6" id="KW-0472">Membrane</keyword>
<evidence type="ECO:0000313" key="8">
    <source>
        <dbReference type="Proteomes" id="UP000220527"/>
    </source>
</evidence>
<keyword evidence="8" id="KW-1185">Reference proteome</keyword>
<evidence type="ECO:0000256" key="5">
    <source>
        <dbReference type="ARBA" id="ARBA00023136"/>
    </source>
</evidence>
<dbReference type="Pfam" id="PF04277">
    <property type="entry name" value="OAD_gamma"/>
    <property type="match status" value="1"/>
</dbReference>
<dbReference type="EMBL" id="NQWI01000123">
    <property type="protein sequence ID" value="PDW01614.1"/>
    <property type="molecule type" value="Genomic_DNA"/>
</dbReference>
<comment type="caution">
    <text evidence="7">The sequence shown here is derived from an EMBL/GenBank/DDBJ whole genome shotgun (WGS) entry which is preliminary data.</text>
</comment>
<evidence type="ECO:0000256" key="3">
    <source>
        <dbReference type="ARBA" id="ARBA00022692"/>
    </source>
</evidence>
<dbReference type="GO" id="GO:0015081">
    <property type="term" value="F:sodium ion transmembrane transporter activity"/>
    <property type="evidence" value="ECO:0007669"/>
    <property type="project" value="InterPro"/>
</dbReference>